<name>A0A532V9M2_UNCT6</name>
<accession>A0A532V9M2</accession>
<feature type="signal peptide" evidence="1">
    <location>
        <begin position="1"/>
        <end position="23"/>
    </location>
</feature>
<evidence type="ECO:0000313" key="3">
    <source>
        <dbReference type="Proteomes" id="UP000317778"/>
    </source>
</evidence>
<protein>
    <recommendedName>
        <fullName evidence="4">Secretion system C-terminal sorting domain-containing protein</fullName>
    </recommendedName>
</protein>
<proteinExistence type="predicted"/>
<evidence type="ECO:0000313" key="2">
    <source>
        <dbReference type="EMBL" id="TKJ43910.1"/>
    </source>
</evidence>
<comment type="caution">
    <text evidence="2">The sequence shown here is derived from an EMBL/GenBank/DDBJ whole genome shotgun (WGS) entry which is preliminary data.</text>
</comment>
<dbReference type="AlphaFoldDB" id="A0A532V9M2"/>
<dbReference type="Proteomes" id="UP000317778">
    <property type="component" value="Unassembled WGS sequence"/>
</dbReference>
<dbReference type="Gene3D" id="2.60.40.4070">
    <property type="match status" value="1"/>
</dbReference>
<organism evidence="2 3">
    <name type="scientific">candidate division TA06 bacterium B3_TA06</name>
    <dbReference type="NCBI Taxonomy" id="2012487"/>
    <lineage>
        <taxon>Bacteria</taxon>
        <taxon>Bacteria division TA06</taxon>
    </lineage>
</organism>
<sequence>MRKLSLILVLTSVALLAAPPAGMTVPQPSSGYRLLGEITDEPAWFWLAWWTGVGNLQDFLVANTMQGGMFGRSWQDYHPYEGLPLQSPQQNGHTAEYPAGSEQYYVYAAGFWFGAIYPYVDTLTGDTTWIANVSKAAYNSDMGAMAVPEMEEANIDSVGLYFSDMRIPEGWGLEGEGNRLFARPGETPKPYQALWPFADTVLNKNRPPEDQLDPAAGDMVSHQDTYAVGGDWIPADSATMIWINRDYGPYDMWGLGIRAEQRTYSWSRGALANVIVLNYKIRNMNEHLLKAPYFSYFMDPDIGTGGEEPGDDGFWDDKIGYAGSHNVGYAYDNNGSESGWSSPPGYIGIFLIETPGDVGVTGLETWENDTTLVVDSDGTDTLKYERMISTEFNTLDDPSDVRMLLNSGPYPDMAPGDEYDFTFAVAIGATLNELLEKADSARAAFAEGFPWVGIEEQKTTSPTDPLKLNLTTANISDGLIGLRYSLPHASDINIAVFDAMGRRIETLKQGHTPAGSGEITWNASAAPAGVYFVRLSACGFSCTERVLIVR</sequence>
<dbReference type="EMBL" id="NJBO01000002">
    <property type="protein sequence ID" value="TKJ43910.1"/>
    <property type="molecule type" value="Genomic_DNA"/>
</dbReference>
<keyword evidence="1" id="KW-0732">Signal</keyword>
<evidence type="ECO:0000256" key="1">
    <source>
        <dbReference type="SAM" id="SignalP"/>
    </source>
</evidence>
<reference evidence="2 3" key="1">
    <citation type="submission" date="2017-06" db="EMBL/GenBank/DDBJ databases">
        <title>Novel microbial phyla capable of carbon fixation and sulfur reduction in deep-sea sediments.</title>
        <authorList>
            <person name="Huang J."/>
            <person name="Baker B."/>
            <person name="Wang Y."/>
        </authorList>
    </citation>
    <scope>NUCLEOTIDE SEQUENCE [LARGE SCALE GENOMIC DNA]</scope>
    <source>
        <strain evidence="2">B3_TA06</strain>
    </source>
</reference>
<feature type="chain" id="PRO_5021763761" description="Secretion system C-terminal sorting domain-containing protein" evidence="1">
    <location>
        <begin position="24"/>
        <end position="550"/>
    </location>
</feature>
<evidence type="ECO:0008006" key="4">
    <source>
        <dbReference type="Google" id="ProtNLM"/>
    </source>
</evidence>
<gene>
    <name evidence="2" type="ORF">CEE36_01990</name>
</gene>